<organism evidence="2 3">
    <name type="scientific">Amborella trichopoda</name>
    <dbReference type="NCBI Taxonomy" id="13333"/>
    <lineage>
        <taxon>Eukaryota</taxon>
        <taxon>Viridiplantae</taxon>
        <taxon>Streptophyta</taxon>
        <taxon>Embryophyta</taxon>
        <taxon>Tracheophyta</taxon>
        <taxon>Spermatophyta</taxon>
        <taxon>Magnoliopsida</taxon>
        <taxon>Amborellales</taxon>
        <taxon>Amborellaceae</taxon>
        <taxon>Amborella</taxon>
    </lineage>
</organism>
<proteinExistence type="predicted"/>
<keyword evidence="3" id="KW-1185">Reference proteome</keyword>
<evidence type="ECO:0000256" key="1">
    <source>
        <dbReference type="SAM" id="Coils"/>
    </source>
</evidence>
<dbReference type="Proteomes" id="UP000017836">
    <property type="component" value="Unassembled WGS sequence"/>
</dbReference>
<evidence type="ECO:0000313" key="3">
    <source>
        <dbReference type="Proteomes" id="UP000017836"/>
    </source>
</evidence>
<name>W1P4X8_AMBTC</name>
<dbReference type="EMBL" id="KI394487">
    <property type="protein sequence ID" value="ERN02641.1"/>
    <property type="molecule type" value="Genomic_DNA"/>
</dbReference>
<dbReference type="AlphaFoldDB" id="W1P4X8"/>
<gene>
    <name evidence="2" type="ORF">AMTR_s00085p00037620</name>
</gene>
<sequence length="87" mass="10180">MEGETRFKLMERLQKMINKHTRKIEVTKKPVEKGESTKRLREQVSDLLSKIETLESENKGQRKLIASLRDAEGAVKARLEELLREMN</sequence>
<dbReference type="HOGENOM" id="CLU_2486358_0_0_1"/>
<keyword evidence="1" id="KW-0175">Coiled coil</keyword>
<protein>
    <submittedName>
        <fullName evidence="2">Uncharacterized protein</fullName>
    </submittedName>
</protein>
<reference evidence="3" key="1">
    <citation type="journal article" date="2013" name="Science">
        <title>The Amborella genome and the evolution of flowering plants.</title>
        <authorList>
            <consortium name="Amborella Genome Project"/>
        </authorList>
    </citation>
    <scope>NUCLEOTIDE SEQUENCE [LARGE SCALE GENOMIC DNA]</scope>
</reference>
<evidence type="ECO:0000313" key="2">
    <source>
        <dbReference type="EMBL" id="ERN02641.1"/>
    </source>
</evidence>
<dbReference type="Gramene" id="ERN02641">
    <property type="protein sequence ID" value="ERN02641"/>
    <property type="gene ID" value="AMTR_s00085p00037620"/>
</dbReference>
<accession>W1P4X8</accession>
<feature type="coiled-coil region" evidence="1">
    <location>
        <begin position="37"/>
        <end position="85"/>
    </location>
</feature>